<protein>
    <submittedName>
        <fullName evidence="7">Glutamate ABC transporter substrate-binding protein</fullName>
    </submittedName>
</protein>
<evidence type="ECO:0000256" key="4">
    <source>
        <dbReference type="RuleBase" id="RU003744"/>
    </source>
</evidence>
<dbReference type="InterPro" id="IPR051455">
    <property type="entry name" value="Bact_solute-bind_prot3"/>
</dbReference>
<dbReference type="InterPro" id="IPR001320">
    <property type="entry name" value="Iontro_rcpt_C"/>
</dbReference>
<dbReference type="SMART" id="SM00079">
    <property type="entry name" value="PBPe"/>
    <property type="match status" value="1"/>
</dbReference>
<evidence type="ECO:0000256" key="2">
    <source>
        <dbReference type="ARBA" id="ARBA00022448"/>
    </source>
</evidence>
<reference evidence="7" key="1">
    <citation type="submission" date="2022-10" db="EMBL/GenBank/DDBJ databases">
        <title>The WGS of Solirubrobacter sp. CPCC 204708.</title>
        <authorList>
            <person name="Jiang Z."/>
        </authorList>
    </citation>
    <scope>NUCLEOTIDE SEQUENCE</scope>
    <source>
        <strain evidence="7">CPCC 204708</strain>
    </source>
</reference>
<keyword evidence="3" id="KW-0732">Signal</keyword>
<dbReference type="Pfam" id="PF00497">
    <property type="entry name" value="SBP_bac_3"/>
    <property type="match status" value="1"/>
</dbReference>
<proteinExistence type="inferred from homology"/>
<comment type="similarity">
    <text evidence="1 4">Belongs to the bacterial solute-binding protein 3 family.</text>
</comment>
<name>A0ABT4RS99_9ACTN</name>
<dbReference type="SUPFAM" id="SSF53850">
    <property type="entry name" value="Periplasmic binding protein-like II"/>
    <property type="match status" value="1"/>
</dbReference>
<evidence type="ECO:0000256" key="1">
    <source>
        <dbReference type="ARBA" id="ARBA00010333"/>
    </source>
</evidence>
<sequence length="304" mass="32336">MQGLRWLGVALTVGALAFAGCGDDEEPAGGGASGESTPAATETAAAEKFDPASTLGKIQEKGEITIGVKFDVPPFGVKNPQSGEVEGFDIEMGKAVAAKLGVEPKFIEAISDNRIPFLEDGTADLILSTMTINEERVQQIEFSDPYFIARGRVLVPGDSDITGVESLAGKNVCTALGSTYEANLEKQAPEAKLKLVDSYSECLELVQNGAVDAVSTDDVILTGMIIQDDTLKLVGEPLTQEPYGAGIKKGETEMVEFVNGVFQELKDNGKWAELHQEWIGKYTGESAEPPTMTVDEAVETVKNN</sequence>
<evidence type="ECO:0000259" key="5">
    <source>
        <dbReference type="SMART" id="SM00062"/>
    </source>
</evidence>
<dbReference type="EMBL" id="JAPCID010000057">
    <property type="protein sequence ID" value="MDA0141469.1"/>
    <property type="molecule type" value="Genomic_DNA"/>
</dbReference>
<gene>
    <name evidence="7" type="ORF">OJ962_28510</name>
</gene>
<organism evidence="7 8">
    <name type="scientific">Solirubrobacter deserti</name>
    <dbReference type="NCBI Taxonomy" id="2282478"/>
    <lineage>
        <taxon>Bacteria</taxon>
        <taxon>Bacillati</taxon>
        <taxon>Actinomycetota</taxon>
        <taxon>Thermoleophilia</taxon>
        <taxon>Solirubrobacterales</taxon>
        <taxon>Solirubrobacteraceae</taxon>
        <taxon>Solirubrobacter</taxon>
    </lineage>
</organism>
<comment type="caution">
    <text evidence="7">The sequence shown here is derived from an EMBL/GenBank/DDBJ whole genome shotgun (WGS) entry which is preliminary data.</text>
</comment>
<dbReference type="InterPro" id="IPR001638">
    <property type="entry name" value="Solute-binding_3/MltF_N"/>
</dbReference>
<dbReference type="CDD" id="cd13690">
    <property type="entry name" value="PBP2_GluB"/>
    <property type="match status" value="1"/>
</dbReference>
<dbReference type="SMART" id="SM00062">
    <property type="entry name" value="PBPb"/>
    <property type="match status" value="1"/>
</dbReference>
<dbReference type="Proteomes" id="UP001147700">
    <property type="component" value="Unassembled WGS sequence"/>
</dbReference>
<dbReference type="PANTHER" id="PTHR30085:SF6">
    <property type="entry name" value="ABC TRANSPORTER GLUTAMINE-BINDING PROTEIN GLNH"/>
    <property type="match status" value="1"/>
</dbReference>
<dbReference type="Gene3D" id="3.40.190.10">
    <property type="entry name" value="Periplasmic binding protein-like II"/>
    <property type="match status" value="2"/>
</dbReference>
<evidence type="ECO:0000313" key="8">
    <source>
        <dbReference type="Proteomes" id="UP001147700"/>
    </source>
</evidence>
<dbReference type="PROSITE" id="PS51257">
    <property type="entry name" value="PROKAR_LIPOPROTEIN"/>
    <property type="match status" value="1"/>
</dbReference>
<dbReference type="InterPro" id="IPR018313">
    <property type="entry name" value="SBP_3_CS"/>
</dbReference>
<keyword evidence="8" id="KW-1185">Reference proteome</keyword>
<accession>A0ABT4RS99</accession>
<dbReference type="RefSeq" id="WP_202951984.1">
    <property type="nucleotide sequence ID" value="NZ_JAPCID010000057.1"/>
</dbReference>
<feature type="domain" description="Ionotropic glutamate receptor C-terminal" evidence="6">
    <location>
        <begin position="63"/>
        <end position="281"/>
    </location>
</feature>
<dbReference type="PANTHER" id="PTHR30085">
    <property type="entry name" value="AMINO ACID ABC TRANSPORTER PERMEASE"/>
    <property type="match status" value="1"/>
</dbReference>
<feature type="domain" description="Solute-binding protein family 3/N-terminal" evidence="5">
    <location>
        <begin position="63"/>
        <end position="282"/>
    </location>
</feature>
<dbReference type="PROSITE" id="PS01039">
    <property type="entry name" value="SBP_BACTERIAL_3"/>
    <property type="match status" value="1"/>
</dbReference>
<evidence type="ECO:0000313" key="7">
    <source>
        <dbReference type="EMBL" id="MDA0141469.1"/>
    </source>
</evidence>
<keyword evidence="2" id="KW-0813">Transport</keyword>
<evidence type="ECO:0000256" key="3">
    <source>
        <dbReference type="ARBA" id="ARBA00022729"/>
    </source>
</evidence>
<evidence type="ECO:0000259" key="6">
    <source>
        <dbReference type="SMART" id="SM00079"/>
    </source>
</evidence>